<dbReference type="InterPro" id="IPR045871">
    <property type="entry name" value="AHP1-5/YPD1"/>
</dbReference>
<dbReference type="GO" id="GO:0009927">
    <property type="term" value="F:histidine phosphotransfer kinase activity"/>
    <property type="evidence" value="ECO:0007669"/>
    <property type="project" value="UniProtKB-UniRule"/>
</dbReference>
<dbReference type="PANTHER" id="PTHR28242">
    <property type="entry name" value="PHOSPHORELAY INTERMEDIATE PROTEIN YPD1"/>
    <property type="match status" value="1"/>
</dbReference>
<evidence type="ECO:0000256" key="1">
    <source>
        <dbReference type="ARBA" id="ARBA00022864"/>
    </source>
</evidence>
<feature type="domain" description="HPt" evidence="5">
    <location>
        <begin position="37"/>
        <end position="139"/>
    </location>
</feature>
<gene>
    <name evidence="6" type="ORF">Tsubulata_009011</name>
</gene>
<keyword evidence="3" id="KW-0597">Phosphoprotein</keyword>
<dbReference type="Proteomes" id="UP001141552">
    <property type="component" value="Unassembled WGS sequence"/>
</dbReference>
<dbReference type="GO" id="GO:0005634">
    <property type="term" value="C:nucleus"/>
    <property type="evidence" value="ECO:0007669"/>
    <property type="project" value="UniProtKB-SubCell"/>
</dbReference>
<dbReference type="PROSITE" id="PS50894">
    <property type="entry name" value="HPT"/>
    <property type="match status" value="1"/>
</dbReference>
<evidence type="ECO:0000256" key="2">
    <source>
        <dbReference type="ARBA" id="ARBA00023012"/>
    </source>
</evidence>
<dbReference type="Pfam" id="PF01627">
    <property type="entry name" value="Hpt"/>
    <property type="match status" value="1"/>
</dbReference>
<dbReference type="EMBL" id="JAKUCV010005182">
    <property type="protein sequence ID" value="KAJ4832187.1"/>
    <property type="molecule type" value="Genomic_DNA"/>
</dbReference>
<dbReference type="Gene3D" id="1.20.120.160">
    <property type="entry name" value="HPT domain"/>
    <property type="match status" value="1"/>
</dbReference>
<evidence type="ECO:0000256" key="3">
    <source>
        <dbReference type="PROSITE-ProRule" id="PRU00110"/>
    </source>
</evidence>
<protein>
    <recommendedName>
        <fullName evidence="4">Histidine-containing phosphotransfer protein</fullName>
    </recommendedName>
</protein>
<dbReference type="GO" id="GO:0005829">
    <property type="term" value="C:cytosol"/>
    <property type="evidence" value="ECO:0007669"/>
    <property type="project" value="UniProtKB-SubCell"/>
</dbReference>
<keyword evidence="1 4" id="KW-0932">Cytokinin signaling pathway</keyword>
<evidence type="ECO:0000259" key="5">
    <source>
        <dbReference type="PROSITE" id="PS50894"/>
    </source>
</evidence>
<organism evidence="6 7">
    <name type="scientific">Turnera subulata</name>
    <dbReference type="NCBI Taxonomy" id="218843"/>
    <lineage>
        <taxon>Eukaryota</taxon>
        <taxon>Viridiplantae</taxon>
        <taxon>Streptophyta</taxon>
        <taxon>Embryophyta</taxon>
        <taxon>Tracheophyta</taxon>
        <taxon>Spermatophyta</taxon>
        <taxon>Magnoliopsida</taxon>
        <taxon>eudicotyledons</taxon>
        <taxon>Gunneridae</taxon>
        <taxon>Pentapetalae</taxon>
        <taxon>rosids</taxon>
        <taxon>fabids</taxon>
        <taxon>Malpighiales</taxon>
        <taxon>Passifloraceae</taxon>
        <taxon>Turnera</taxon>
    </lineage>
</organism>
<name>A0A9Q0J8P9_9ROSI</name>
<comment type="subcellular location">
    <subcellularLocation>
        <location evidence="4">Cytoplasm</location>
        <location evidence="4">Cytosol</location>
    </subcellularLocation>
    <subcellularLocation>
        <location evidence="4">Nucleus</location>
    </subcellularLocation>
</comment>
<evidence type="ECO:0000256" key="4">
    <source>
        <dbReference type="RuleBase" id="RU369004"/>
    </source>
</evidence>
<dbReference type="OrthoDB" id="591185at2759"/>
<comment type="function">
    <text evidence="4">Functions as a two-component phosphorelay mediators between cytokinin sensor histidine kinases and response regulators (B-type ARRs). Plays an important role in propagating cytokinin signal transduction.</text>
</comment>
<dbReference type="PANTHER" id="PTHR28242:SF30">
    <property type="entry name" value="HISTIDINE-CONTAINING PHOSPHOTRANSFER PROTEIN 2"/>
    <property type="match status" value="1"/>
</dbReference>
<evidence type="ECO:0000313" key="7">
    <source>
        <dbReference type="Proteomes" id="UP001141552"/>
    </source>
</evidence>
<keyword evidence="2 4" id="KW-0902">Two-component regulatory system</keyword>
<evidence type="ECO:0000313" key="6">
    <source>
        <dbReference type="EMBL" id="KAJ4832187.1"/>
    </source>
</evidence>
<accession>A0A9Q0J8P9</accession>
<sequence>MVGINIRLQQTNFIKHLQDQGILDNNFNNFLSLRIENPGLVVEVIAGFIHNSDTTISELNDQLHADDLDFAKVGHYVHQLKGSSASIGGYRMVLEVLGLRDGCYEGDRNKCFEAFEKVKEEYQILKENLVIISEVQQLEQTLMANVAARRARA</sequence>
<reference evidence="6" key="2">
    <citation type="journal article" date="2023" name="Plants (Basel)">
        <title>Annotation of the Turnera subulata (Passifloraceae) Draft Genome Reveals the S-Locus Evolved after the Divergence of Turneroideae from Passifloroideae in a Stepwise Manner.</title>
        <authorList>
            <person name="Henning P.M."/>
            <person name="Roalson E.H."/>
            <person name="Mir W."/>
            <person name="McCubbin A.G."/>
            <person name="Shore J.S."/>
        </authorList>
    </citation>
    <scope>NUCLEOTIDE SEQUENCE</scope>
    <source>
        <strain evidence="6">F60SS</strain>
    </source>
</reference>
<dbReference type="InterPro" id="IPR008207">
    <property type="entry name" value="Sig_transdc_His_kin_Hpt_dom"/>
</dbReference>
<reference evidence="6" key="1">
    <citation type="submission" date="2022-02" db="EMBL/GenBank/DDBJ databases">
        <authorList>
            <person name="Henning P.M."/>
            <person name="McCubbin A.G."/>
            <person name="Shore J.S."/>
        </authorList>
    </citation>
    <scope>NUCLEOTIDE SEQUENCE</scope>
    <source>
        <strain evidence="6">F60SS</strain>
        <tissue evidence="6">Leaves</tissue>
    </source>
</reference>
<feature type="modified residue" description="Phosphohistidine" evidence="3">
    <location>
        <position position="78"/>
    </location>
</feature>
<dbReference type="GO" id="GO:0000160">
    <property type="term" value="P:phosphorelay signal transduction system"/>
    <property type="evidence" value="ECO:0007669"/>
    <property type="project" value="UniProtKB-UniRule"/>
</dbReference>
<dbReference type="SUPFAM" id="SSF47226">
    <property type="entry name" value="Histidine-containing phosphotransfer domain, HPT domain"/>
    <property type="match status" value="1"/>
</dbReference>
<dbReference type="InterPro" id="IPR036641">
    <property type="entry name" value="HPT_dom_sf"/>
</dbReference>
<proteinExistence type="predicted"/>
<dbReference type="AlphaFoldDB" id="A0A9Q0J8P9"/>
<comment type="caution">
    <text evidence="6">The sequence shown here is derived from an EMBL/GenBank/DDBJ whole genome shotgun (WGS) entry which is preliminary data.</text>
</comment>
<keyword evidence="7" id="KW-1185">Reference proteome</keyword>
<comment type="domain">
    <text evidence="4">Histidine-containing phosphotransfer domain (HPt) contains an active histidine that mediates the phosphotransfer.</text>
</comment>
<dbReference type="GO" id="GO:0009736">
    <property type="term" value="P:cytokinin-activated signaling pathway"/>
    <property type="evidence" value="ECO:0007669"/>
    <property type="project" value="UniProtKB-KW"/>
</dbReference>
<dbReference type="GO" id="GO:0043424">
    <property type="term" value="F:protein histidine kinase binding"/>
    <property type="evidence" value="ECO:0007669"/>
    <property type="project" value="UniProtKB-UniRule"/>
</dbReference>